<evidence type="ECO:0000256" key="1">
    <source>
        <dbReference type="ARBA" id="ARBA00022460"/>
    </source>
</evidence>
<comment type="caution">
    <text evidence="4">The sequence shown here is derived from an EMBL/GenBank/DDBJ whole genome shotgun (WGS) entry which is preliminary data.</text>
</comment>
<gene>
    <name evidence="4" type="ORF">PARMNEM_LOCUS21201</name>
</gene>
<dbReference type="PANTHER" id="PTHR12236">
    <property type="entry name" value="STRUCTURAL CONTITUENT OF CUTICLE"/>
    <property type="match status" value="1"/>
</dbReference>
<organism evidence="4 5">
    <name type="scientific">Parnassius mnemosyne</name>
    <name type="common">clouded apollo</name>
    <dbReference type="NCBI Taxonomy" id="213953"/>
    <lineage>
        <taxon>Eukaryota</taxon>
        <taxon>Metazoa</taxon>
        <taxon>Ecdysozoa</taxon>
        <taxon>Arthropoda</taxon>
        <taxon>Hexapoda</taxon>
        <taxon>Insecta</taxon>
        <taxon>Pterygota</taxon>
        <taxon>Neoptera</taxon>
        <taxon>Endopterygota</taxon>
        <taxon>Lepidoptera</taxon>
        <taxon>Glossata</taxon>
        <taxon>Ditrysia</taxon>
        <taxon>Papilionoidea</taxon>
        <taxon>Papilionidae</taxon>
        <taxon>Parnassiinae</taxon>
        <taxon>Parnassini</taxon>
        <taxon>Parnassius</taxon>
        <taxon>Driopa</taxon>
    </lineage>
</organism>
<sequence>MDSISKRLKCSNCNIVICEVLAFVQNKLDVMDEQSLIQICESSFSAEEIELAKSLLLESVSKRPKIRKRQGKTLRNIEDIICLLKETDPEQVPIFVARRLEKLPPVTFDHVDVTVLLKKIVLLEKTIHGIQHQYVTKNQLHEEISEYFRLNSFANREQNIIYKRGDCDNFMYDSGPMALSTSCNNASYIAEANEPEKCKSLSNKSHQESMHSRHSSPIIISSVNEKSQPPASVLQSSRCANAIGDECKMIHSATRPFIPVVNETADGHVSKPFDALIDKDKQINDTLIARRTSSTAKRFAVRLRCGRETVVREVCLLGFSSWVEYTIITYYSMLSGHGDDKHGAASGSTTTVPTSGISTTDTTFLLILLLVAAATASDFSSFSYGVADPYTGDYKSQIESRAGDNVQGQYSLLEPDGTRRTVDYSAGAEGFNAAVRKDPGLIPATPIVYGIPYGYSNLGYYPGFGYAAPYKRLL</sequence>
<dbReference type="GO" id="GO:0031012">
    <property type="term" value="C:extracellular matrix"/>
    <property type="evidence" value="ECO:0007669"/>
    <property type="project" value="TreeGrafter"/>
</dbReference>
<dbReference type="PROSITE" id="PS51155">
    <property type="entry name" value="CHIT_BIND_RR_2"/>
    <property type="match status" value="1"/>
</dbReference>
<dbReference type="InterPro" id="IPR051217">
    <property type="entry name" value="Insect_Cuticle_Struc_Prot"/>
</dbReference>
<dbReference type="EMBL" id="CAVLGL010000148">
    <property type="protein sequence ID" value="CAK1602745.1"/>
    <property type="molecule type" value="Genomic_DNA"/>
</dbReference>
<evidence type="ECO:0000256" key="2">
    <source>
        <dbReference type="ARBA" id="ARBA00022729"/>
    </source>
</evidence>
<dbReference type="Pfam" id="PF00379">
    <property type="entry name" value="Chitin_bind_4"/>
    <property type="match status" value="1"/>
</dbReference>
<protein>
    <submittedName>
        <fullName evidence="4">Uncharacterized protein</fullName>
    </submittedName>
</protein>
<dbReference type="Proteomes" id="UP001314205">
    <property type="component" value="Unassembled WGS sequence"/>
</dbReference>
<proteinExistence type="predicted"/>
<keyword evidence="1 3" id="KW-0193">Cuticle</keyword>
<keyword evidence="2" id="KW-0732">Signal</keyword>
<evidence type="ECO:0000313" key="5">
    <source>
        <dbReference type="Proteomes" id="UP001314205"/>
    </source>
</evidence>
<keyword evidence="5" id="KW-1185">Reference proteome</keyword>
<evidence type="ECO:0000256" key="3">
    <source>
        <dbReference type="PROSITE-ProRule" id="PRU00497"/>
    </source>
</evidence>
<accession>A0AAV1M6E5</accession>
<dbReference type="GO" id="GO:0042302">
    <property type="term" value="F:structural constituent of cuticle"/>
    <property type="evidence" value="ECO:0007669"/>
    <property type="project" value="UniProtKB-UniRule"/>
</dbReference>
<dbReference type="InterPro" id="IPR031311">
    <property type="entry name" value="CHIT_BIND_RR_consensus"/>
</dbReference>
<evidence type="ECO:0000313" key="4">
    <source>
        <dbReference type="EMBL" id="CAK1602745.1"/>
    </source>
</evidence>
<dbReference type="InterPro" id="IPR000618">
    <property type="entry name" value="Insect_cuticle"/>
</dbReference>
<dbReference type="GO" id="GO:0005615">
    <property type="term" value="C:extracellular space"/>
    <property type="evidence" value="ECO:0007669"/>
    <property type="project" value="TreeGrafter"/>
</dbReference>
<name>A0AAV1M6E5_9NEOP</name>
<dbReference type="PROSITE" id="PS00233">
    <property type="entry name" value="CHIT_BIND_RR_1"/>
    <property type="match status" value="1"/>
</dbReference>
<reference evidence="4 5" key="1">
    <citation type="submission" date="2023-11" db="EMBL/GenBank/DDBJ databases">
        <authorList>
            <person name="Hedman E."/>
            <person name="Englund M."/>
            <person name="Stromberg M."/>
            <person name="Nyberg Akerstrom W."/>
            <person name="Nylinder S."/>
            <person name="Jareborg N."/>
            <person name="Kallberg Y."/>
            <person name="Kronander E."/>
        </authorList>
    </citation>
    <scope>NUCLEOTIDE SEQUENCE [LARGE SCALE GENOMIC DNA]</scope>
</reference>
<dbReference type="PANTHER" id="PTHR12236:SF75">
    <property type="entry name" value="CUTICULAR PROTEIN 62BB, ISOFORM A"/>
    <property type="match status" value="1"/>
</dbReference>
<dbReference type="AlphaFoldDB" id="A0AAV1M6E5"/>